<evidence type="ECO:0000313" key="2">
    <source>
        <dbReference type="EMBL" id="KAK7488383.1"/>
    </source>
</evidence>
<organism evidence="2 3">
    <name type="scientific">Batillaria attramentaria</name>
    <dbReference type="NCBI Taxonomy" id="370345"/>
    <lineage>
        <taxon>Eukaryota</taxon>
        <taxon>Metazoa</taxon>
        <taxon>Spiralia</taxon>
        <taxon>Lophotrochozoa</taxon>
        <taxon>Mollusca</taxon>
        <taxon>Gastropoda</taxon>
        <taxon>Caenogastropoda</taxon>
        <taxon>Sorbeoconcha</taxon>
        <taxon>Cerithioidea</taxon>
        <taxon>Batillariidae</taxon>
        <taxon>Batillaria</taxon>
    </lineage>
</organism>
<feature type="compositionally biased region" description="Polar residues" evidence="1">
    <location>
        <begin position="38"/>
        <end position="54"/>
    </location>
</feature>
<evidence type="ECO:0000256" key="1">
    <source>
        <dbReference type="SAM" id="MobiDB-lite"/>
    </source>
</evidence>
<proteinExistence type="predicted"/>
<name>A0ABD0KNA8_9CAEN</name>
<evidence type="ECO:0000313" key="3">
    <source>
        <dbReference type="Proteomes" id="UP001519460"/>
    </source>
</evidence>
<feature type="region of interest" description="Disordered" evidence="1">
    <location>
        <begin position="17"/>
        <end position="54"/>
    </location>
</feature>
<protein>
    <submittedName>
        <fullName evidence="2">Uncharacterized protein</fullName>
    </submittedName>
</protein>
<dbReference type="EMBL" id="JACVVK020000151">
    <property type="protein sequence ID" value="KAK7488383.1"/>
    <property type="molecule type" value="Genomic_DNA"/>
</dbReference>
<dbReference type="Proteomes" id="UP001519460">
    <property type="component" value="Unassembled WGS sequence"/>
</dbReference>
<keyword evidence="3" id="KW-1185">Reference proteome</keyword>
<gene>
    <name evidence="2" type="ORF">BaRGS_00020357</name>
</gene>
<dbReference type="AlphaFoldDB" id="A0ABD0KNA8"/>
<accession>A0ABD0KNA8</accession>
<reference evidence="2 3" key="1">
    <citation type="journal article" date="2023" name="Sci. Data">
        <title>Genome assembly of the Korean intertidal mud-creeper Batillaria attramentaria.</title>
        <authorList>
            <person name="Patra A.K."/>
            <person name="Ho P.T."/>
            <person name="Jun S."/>
            <person name="Lee S.J."/>
            <person name="Kim Y."/>
            <person name="Won Y.J."/>
        </authorList>
    </citation>
    <scope>NUCLEOTIDE SEQUENCE [LARGE SCALE GENOMIC DNA]</scope>
    <source>
        <strain evidence="2">Wonlab-2016</strain>
    </source>
</reference>
<sequence>MIFFPTVHQADQQAVTDPGAARALTGTDSGLRTDGVRVTTSPSPAASGQSVTGPTLSVAGADHEFTFSSESSWLHSVTEHFALSTRNVFSLTGTDRDRVGGGTHRLNFFPPTYTD</sequence>
<comment type="caution">
    <text evidence="2">The sequence shown here is derived from an EMBL/GenBank/DDBJ whole genome shotgun (WGS) entry which is preliminary data.</text>
</comment>